<protein>
    <recommendedName>
        <fullName evidence="4">Glycosyltransferase</fullName>
        <ecNumber evidence="4">2.4.1.-</ecNumber>
    </recommendedName>
</protein>
<dbReference type="Pfam" id="PF00201">
    <property type="entry name" value="UDPGT"/>
    <property type="match status" value="1"/>
</dbReference>
<feature type="region of interest" description="Disordered" evidence="5">
    <location>
        <begin position="1"/>
        <end position="23"/>
    </location>
</feature>
<dbReference type="EC" id="2.4.1.-" evidence="4"/>
<organism evidence="8">
    <name type="scientific">Selaginella moellendorffii</name>
    <name type="common">Spikemoss</name>
    <dbReference type="NCBI Taxonomy" id="88036"/>
    <lineage>
        <taxon>Eukaryota</taxon>
        <taxon>Viridiplantae</taxon>
        <taxon>Streptophyta</taxon>
        <taxon>Embryophyta</taxon>
        <taxon>Tracheophyta</taxon>
        <taxon>Lycopodiopsida</taxon>
        <taxon>Selaginellales</taxon>
        <taxon>Selaginellaceae</taxon>
        <taxon>Selaginella</taxon>
    </lineage>
</organism>
<evidence type="ECO:0000256" key="3">
    <source>
        <dbReference type="RuleBase" id="RU003718"/>
    </source>
</evidence>
<dbReference type="PANTHER" id="PTHR11926:SF774">
    <property type="entry name" value="UDP-GLYCOSYLTRANSFERASE 85A1-RELATED"/>
    <property type="match status" value="1"/>
</dbReference>
<accession>D8TBQ9</accession>
<evidence type="ECO:0000259" key="6">
    <source>
        <dbReference type="Pfam" id="PF26168"/>
    </source>
</evidence>
<dbReference type="SUPFAM" id="SSF53756">
    <property type="entry name" value="UDP-Glycosyltransferase/glycogen phosphorylase"/>
    <property type="match status" value="1"/>
</dbReference>
<dbReference type="Pfam" id="PF26168">
    <property type="entry name" value="Glyco_transf_N"/>
    <property type="match status" value="1"/>
</dbReference>
<dbReference type="PROSITE" id="PS00375">
    <property type="entry name" value="UDPGT"/>
    <property type="match status" value="1"/>
</dbReference>
<dbReference type="InterPro" id="IPR002213">
    <property type="entry name" value="UDP_glucos_trans"/>
</dbReference>
<dbReference type="Gene3D" id="3.40.50.2000">
    <property type="entry name" value="Glycogen Phosphorylase B"/>
    <property type="match status" value="2"/>
</dbReference>
<sequence length="517" mass="56512">METILREEEDDGGGARGAKDPSRKPHVVALAYPMQGHINPMIHLCKRLASLGLSISLVNTQTNHDRLARSRGAALEQGLDIAMLALADDEEDPSAHQGGAGAGGDDALQRSLVAADAMERPFVALLQGLLDRGRGVDCILSDAFLGWSQDVADRFGIPRAALWASSTEYCLLNFHLLELRTRGYAPIRDASVLDDDSHTIAFIDGVAPLHPKDLPSILQRYSSHDPGFEKRYARTRRLCDAYWILGNTFQDLEPDALDAIQQAINDDPTSAAKKKRRNFSPVGPLLPSAFLGLGGDDLGSGNGLWIEDERCVNWLDKQSPSSVLYVSFGSLAVMSSAEMLELAAGIESSRQPFLWVIRPGSHLGSFDLEGFVERTRQLGLVVQWAPQLQVLFHPSVGGFLSHCGWNSTIESIAMGVPIIGLPCIAEQNLNCKRAVKDWGVGCKLQRRGDDDGDGDAIVGREEIERVVTRFMTGEDGMELRIRARELREAARRCVMEGGSSHKNLEAFVEAVRINGLR</sequence>
<reference evidence="7 8" key="1">
    <citation type="journal article" date="2011" name="Science">
        <title>The Selaginella genome identifies genetic changes associated with the evolution of vascular plants.</title>
        <authorList>
            <person name="Banks J.A."/>
            <person name="Nishiyama T."/>
            <person name="Hasebe M."/>
            <person name="Bowman J.L."/>
            <person name="Gribskov M."/>
            <person name="dePamphilis C."/>
            <person name="Albert V.A."/>
            <person name="Aono N."/>
            <person name="Aoyama T."/>
            <person name="Ambrose B.A."/>
            <person name="Ashton N.W."/>
            <person name="Axtell M.J."/>
            <person name="Barker E."/>
            <person name="Barker M.S."/>
            <person name="Bennetzen J.L."/>
            <person name="Bonawitz N.D."/>
            <person name="Chapple C."/>
            <person name="Cheng C."/>
            <person name="Correa L.G."/>
            <person name="Dacre M."/>
            <person name="DeBarry J."/>
            <person name="Dreyer I."/>
            <person name="Elias M."/>
            <person name="Engstrom E.M."/>
            <person name="Estelle M."/>
            <person name="Feng L."/>
            <person name="Finet C."/>
            <person name="Floyd S.K."/>
            <person name="Frommer W.B."/>
            <person name="Fujita T."/>
            <person name="Gramzow L."/>
            <person name="Gutensohn M."/>
            <person name="Harholt J."/>
            <person name="Hattori M."/>
            <person name="Heyl A."/>
            <person name="Hirai T."/>
            <person name="Hiwatashi Y."/>
            <person name="Ishikawa M."/>
            <person name="Iwata M."/>
            <person name="Karol K.G."/>
            <person name="Koehler B."/>
            <person name="Kolukisaoglu U."/>
            <person name="Kubo M."/>
            <person name="Kurata T."/>
            <person name="Lalonde S."/>
            <person name="Li K."/>
            <person name="Li Y."/>
            <person name="Litt A."/>
            <person name="Lyons E."/>
            <person name="Manning G."/>
            <person name="Maruyama T."/>
            <person name="Michael T.P."/>
            <person name="Mikami K."/>
            <person name="Miyazaki S."/>
            <person name="Morinaga S."/>
            <person name="Murata T."/>
            <person name="Mueller-Roeber B."/>
            <person name="Nelson D.R."/>
            <person name="Obara M."/>
            <person name="Oguri Y."/>
            <person name="Olmstead R.G."/>
            <person name="Onodera N."/>
            <person name="Petersen B.L."/>
            <person name="Pils B."/>
            <person name="Prigge M."/>
            <person name="Rensing S.A."/>
            <person name="Riano-Pachon D.M."/>
            <person name="Roberts A.W."/>
            <person name="Sato Y."/>
            <person name="Scheller H.V."/>
            <person name="Schulz B."/>
            <person name="Schulz C."/>
            <person name="Shakirov E.V."/>
            <person name="Shibagaki N."/>
            <person name="Shinohara N."/>
            <person name="Shippen D.E."/>
            <person name="Soerensen I."/>
            <person name="Sotooka R."/>
            <person name="Sugimoto N."/>
            <person name="Sugita M."/>
            <person name="Sumikawa N."/>
            <person name="Tanurdzic M."/>
            <person name="Theissen G."/>
            <person name="Ulvskov P."/>
            <person name="Wakazuki S."/>
            <person name="Weng J.K."/>
            <person name="Willats W.W."/>
            <person name="Wipf D."/>
            <person name="Wolf P.G."/>
            <person name="Yang L."/>
            <person name="Zimmer A.D."/>
            <person name="Zhu Q."/>
            <person name="Mitros T."/>
            <person name="Hellsten U."/>
            <person name="Loque D."/>
            <person name="Otillar R."/>
            <person name="Salamov A."/>
            <person name="Schmutz J."/>
            <person name="Shapiro H."/>
            <person name="Lindquist E."/>
            <person name="Lucas S."/>
            <person name="Rokhsar D."/>
            <person name="Grigoriev I.V."/>
        </authorList>
    </citation>
    <scope>NUCLEOTIDE SEQUENCE [LARGE SCALE GENOMIC DNA]</scope>
</reference>
<dbReference type="GO" id="GO:0035251">
    <property type="term" value="F:UDP-glucosyltransferase activity"/>
    <property type="evidence" value="ECO:0000318"/>
    <property type="project" value="GO_Central"/>
</dbReference>
<dbReference type="OrthoDB" id="5835829at2759"/>
<comment type="similarity">
    <text evidence="1 3">Belongs to the UDP-glycosyltransferase family.</text>
</comment>
<evidence type="ECO:0000313" key="8">
    <source>
        <dbReference type="Proteomes" id="UP000001514"/>
    </source>
</evidence>
<dbReference type="Gramene" id="EFJ05892">
    <property type="protein sequence ID" value="EFJ05892"/>
    <property type="gene ID" value="SELMODRAFT_187154"/>
</dbReference>
<dbReference type="HOGENOM" id="CLU_001724_0_0_1"/>
<evidence type="ECO:0000313" key="7">
    <source>
        <dbReference type="EMBL" id="EFJ05892.1"/>
    </source>
</evidence>
<gene>
    <name evidence="7" type="ORF">SELMODRAFT_187154</name>
</gene>
<evidence type="ECO:0000256" key="1">
    <source>
        <dbReference type="ARBA" id="ARBA00009995"/>
    </source>
</evidence>
<dbReference type="InParanoid" id="D8TBQ9"/>
<evidence type="ECO:0000256" key="4">
    <source>
        <dbReference type="RuleBase" id="RU362057"/>
    </source>
</evidence>
<dbReference type="eggNOG" id="KOG1192">
    <property type="taxonomic scope" value="Eukaryota"/>
</dbReference>
<dbReference type="InterPro" id="IPR058980">
    <property type="entry name" value="Glyco_transf_N"/>
</dbReference>
<dbReference type="FunFam" id="3.40.50.2000:FF:000056">
    <property type="entry name" value="Glycosyltransferase"/>
    <property type="match status" value="1"/>
</dbReference>
<dbReference type="InterPro" id="IPR035595">
    <property type="entry name" value="UDP_glycos_trans_CS"/>
</dbReference>
<dbReference type="EMBL" id="GL377712">
    <property type="protein sequence ID" value="EFJ05892.1"/>
    <property type="molecule type" value="Genomic_DNA"/>
</dbReference>
<dbReference type="KEGG" id="smo:SELMODRAFT_187154"/>
<dbReference type="AlphaFoldDB" id="D8TBQ9"/>
<name>D8TBQ9_SELML</name>
<keyword evidence="8" id="KW-1185">Reference proteome</keyword>
<dbReference type="OMA" id="NAWFVEH"/>
<evidence type="ECO:0000256" key="5">
    <source>
        <dbReference type="SAM" id="MobiDB-lite"/>
    </source>
</evidence>
<keyword evidence="3" id="KW-0328">Glycosyltransferase</keyword>
<proteinExistence type="inferred from homology"/>
<feature type="domain" description="Glycosyltransferase N-terminal" evidence="6">
    <location>
        <begin position="27"/>
        <end position="76"/>
    </location>
</feature>
<dbReference type="Proteomes" id="UP000001514">
    <property type="component" value="Unassembled WGS sequence"/>
</dbReference>
<dbReference type="PANTHER" id="PTHR11926">
    <property type="entry name" value="GLUCOSYL/GLUCURONOSYL TRANSFERASES"/>
    <property type="match status" value="1"/>
</dbReference>
<evidence type="ECO:0000256" key="2">
    <source>
        <dbReference type="ARBA" id="ARBA00022679"/>
    </source>
</evidence>
<dbReference type="CDD" id="cd03784">
    <property type="entry name" value="GT1_Gtf-like"/>
    <property type="match status" value="1"/>
</dbReference>
<keyword evidence="2 3" id="KW-0808">Transferase</keyword>